<dbReference type="InterPro" id="IPR011013">
    <property type="entry name" value="Gal_mutarotase_sf_dom"/>
</dbReference>
<feature type="region of interest" description="Disordered" evidence="18">
    <location>
        <begin position="494"/>
        <end position="544"/>
    </location>
</feature>
<evidence type="ECO:0000256" key="18">
    <source>
        <dbReference type="SAM" id="MobiDB-lite"/>
    </source>
</evidence>
<keyword evidence="11" id="KW-0325">Glycoprotein</keyword>
<dbReference type="SUPFAM" id="SSF51445">
    <property type="entry name" value="(Trans)glycosidases"/>
    <property type="match status" value="1"/>
</dbReference>
<evidence type="ECO:0000256" key="17">
    <source>
        <dbReference type="ARBA" id="ARBA00057883"/>
    </source>
</evidence>
<dbReference type="SUPFAM" id="SSF53448">
    <property type="entry name" value="Nucleotide-diphospho-sugar transferases"/>
    <property type="match status" value="1"/>
</dbReference>
<keyword evidence="7" id="KW-0479">Metal-binding</keyword>
<dbReference type="CDD" id="cd06602">
    <property type="entry name" value="GH31_MGAM_SI_GAA"/>
    <property type="match status" value="1"/>
</dbReference>
<dbReference type="EMBL" id="QWIQ01000046">
    <property type="protein sequence ID" value="RMZ13019.1"/>
    <property type="molecule type" value="Genomic_DNA"/>
</dbReference>
<evidence type="ECO:0000256" key="1">
    <source>
        <dbReference type="ARBA" id="ARBA00001657"/>
    </source>
</evidence>
<dbReference type="InterPro" id="IPR002495">
    <property type="entry name" value="Glyco_trans_8"/>
</dbReference>
<evidence type="ECO:0000256" key="4">
    <source>
        <dbReference type="ARBA" id="ARBA00007806"/>
    </source>
</evidence>
<evidence type="ECO:0000256" key="14">
    <source>
        <dbReference type="ARBA" id="ARBA00038162"/>
    </source>
</evidence>
<feature type="domain" description="Glycoside hydrolase family 31 TIM barrel" evidence="19">
    <location>
        <begin position="1008"/>
        <end position="1441"/>
    </location>
</feature>
<dbReference type="GO" id="GO:0005978">
    <property type="term" value="P:glycogen biosynthetic process"/>
    <property type="evidence" value="ECO:0007669"/>
    <property type="project" value="UniProtKB-KW"/>
</dbReference>
<evidence type="ECO:0000313" key="22">
    <source>
        <dbReference type="Proteomes" id="UP000281468"/>
    </source>
</evidence>
<evidence type="ECO:0000256" key="7">
    <source>
        <dbReference type="ARBA" id="ARBA00022723"/>
    </source>
</evidence>
<comment type="catalytic activity">
    <reaction evidence="15">
        <text>[1,4-alpha-D-glucosyl](n)-L-tyrosyl-[glycogenin] + UDP-alpha-D-glucose = [1,4-alpha-D-glucosyl](n+1)-L-tyrosyl-[glycogenin] + UDP + H(+)</text>
        <dbReference type="Rhea" id="RHEA:56560"/>
        <dbReference type="Rhea" id="RHEA-COMP:14606"/>
        <dbReference type="Rhea" id="RHEA-COMP:14607"/>
        <dbReference type="ChEBI" id="CHEBI:15378"/>
        <dbReference type="ChEBI" id="CHEBI:58223"/>
        <dbReference type="ChEBI" id="CHEBI:58885"/>
        <dbReference type="ChEBI" id="CHEBI:140574"/>
        <dbReference type="EC" id="2.4.1.186"/>
    </reaction>
</comment>
<evidence type="ECO:0000256" key="10">
    <source>
        <dbReference type="ARBA" id="ARBA00023056"/>
    </source>
</evidence>
<dbReference type="Pfam" id="PF01055">
    <property type="entry name" value="Glyco_hydro_31_2nd"/>
    <property type="match status" value="1"/>
</dbReference>
<name>A0A3M7HID5_HORWE</name>
<feature type="region of interest" description="Disordered" evidence="18">
    <location>
        <begin position="557"/>
        <end position="610"/>
    </location>
</feature>
<dbReference type="InterPro" id="IPR017853">
    <property type="entry name" value="GH"/>
</dbReference>
<dbReference type="Gene3D" id="3.90.550.10">
    <property type="entry name" value="Spore Coat Polysaccharide Biosynthesis Protein SpsA, Chain A"/>
    <property type="match status" value="1"/>
</dbReference>
<keyword evidence="12" id="KW-0464">Manganese</keyword>
<evidence type="ECO:0000256" key="15">
    <source>
        <dbReference type="ARBA" id="ARBA00050886"/>
    </source>
</evidence>
<dbReference type="GO" id="GO:0046872">
    <property type="term" value="F:metal ion binding"/>
    <property type="evidence" value="ECO:0007669"/>
    <property type="project" value="UniProtKB-KW"/>
</dbReference>
<comment type="cofactor">
    <cofactor evidence="2">
        <name>Mn(2+)</name>
        <dbReference type="ChEBI" id="CHEBI:29035"/>
    </cofactor>
</comment>
<protein>
    <submittedName>
        <fullName evidence="21">Uncharacterized protein</fullName>
    </submittedName>
</protein>
<comment type="similarity">
    <text evidence="4">Belongs to the glycosyl hydrolase 31 family.</text>
</comment>
<dbReference type="InterPro" id="IPR029044">
    <property type="entry name" value="Nucleotide-diphossugar_trans"/>
</dbReference>
<feature type="domain" description="Glycosyl hydrolase family 31 C-terminal" evidence="20">
    <location>
        <begin position="1449"/>
        <end position="1541"/>
    </location>
</feature>
<sequence length="1675" mass="185641">MAANELEDVYCTLVMSDSYLPGAAVLAHSLRDAGTKKKLACLATGDTLTMTTIRELQSLYDYVIPIDRIGNPHPANLYLMNRPDLLYTFSKINLWRLTQFRKVVYLDSDVVALRAPDELFEGPENFAAAPDIGWPDIFNTGVMVLKPDEGEYWGLRTVALAGDSFDGADQGLLNQYFEHRPWKRLSFTYNCTPSGSYQYEPAYRHFKSKINLVHFIGPHKPWQKGRGAEGVAGGYQELLGRWWAVYDKHFHVPTHEYAATGRRHPVAAAIEDQHRSNATSQYYATGYPINSTGPAPPPEAPVGTTELPMTEPTDAAEAVAQGLRRPEPTAQQRQFSAPSMEWDATRAAPPATSRPEASNFPSTNYEFSSNRDLFKPPAQYPEPPRDMWYEVPKEKPRKEVAPPPIFPWEQRDRPQPARKFAEDEPLPPPIPAEDDMGFAGADELEVSAKDDPVEPKTPTIKITSDNPWGGFGTINKNAWDDVSGIENYVRALTASQRSPKASPSTSAVTSSTGPPTRSGHERHPSSIDVDDTHILSPTNEPEPAELIDAVKHRRESASLRLTDFPTAAERPSLPVTPAPRRKQPTFWGDDRDEAEMPSAEGVPEQSEWNPEVQLEQLRRSSLIVSDLKLPGKEHSLPSRTMPSTTSVLPIPEEHGPIPPSATTAAATAGTSQAVPPGEELQLGTHLRRKQPRFPTNRVEIPADLHDANPVNPQGCMAKTSTERVLPTLDPQISAAPSLTPTIYDDSAPDPQQCPGYLASNVEENSNGFSADLNIAGPNCQAFGNDIAALTLEVQYQTKHRLNVKIHPRYISDSNYTTYMLSPDLVMEPEADGETTMENSDLKFTWSNSPSFQFKITRTSTDEELFSTYGHVIVFEDQFIELKTNMVDDYNVYGLAENIHDWRLGNNHTQTFYAVDAGNTVDGNVYSMIPWYQETRYHGEGEPTTAHGVYARNVHGQEWLLRNQSITYRTIGGSFDLYFLSGQEEGDESGKSSALTTIKQFTNGCVGAPAMQQYWTFGYHQARWGYENVSVVQEVVDTFREHDIPLECFWSDLDIYYLYRDFTNNEVTYPVPEIEGFLAGLHADDQYYVPIVDSNIYAPNPQNASDAYDPYSRGADLGTFIRDPTTGDFYFGANWPGFSVWADWLIPSSQSWWTSELARWHKVTPFDGVWIDLSEPSSFCVGSCGNGRLDENPVHPPFILPGGPLQEDFRYPEGFNVTNATAAASASSASAVQASAQSANPVLPPVTTTSRGRTEPTPGVRHLSFPPYVLNSVQAGHSLLKGTVAPNATHNDASNTTEYAMHNLFGLQISNATYHALLDIFPGKRPFTVGRSVFAGSGRTTAHWGGDNTSTWGSMFLSISQALTFMMSGIPMFGPDVCGFAGNTDFQLCARWMELGAFMPFYRNHNVKSTLSQEPYIWSSVAEASRRAMGVRYSLLTYMYTLFYYAHTEGATVMRALNWEFPEDKSLAGTYSQFMLGPSILVTPVLEPNVETVRGVFPGIGEGENWYDWYTLEPVSAQPGENVTMSAPLEHINVHIRGGSILALQEPGYTTAETRQNPYSIVVAPDVNGCASGSLYLDDGESLVQEATKMVEFTYKDGCLHASVDGTYHVAPPLANVTVAGMQEMPKHMSMNIHGQECETGRVGMKHEHGVLRMTGFEQFTGHGAWEGGMEMKMWN</sequence>
<accession>A0A3M7HID5</accession>
<dbReference type="GO" id="GO:0005737">
    <property type="term" value="C:cytoplasm"/>
    <property type="evidence" value="ECO:0007669"/>
    <property type="project" value="UniProtKB-SubCell"/>
</dbReference>
<gene>
    <name evidence="21" type="ORF">D0862_02451</name>
</gene>
<dbReference type="SUPFAM" id="SSF51011">
    <property type="entry name" value="Glycosyl hydrolase domain"/>
    <property type="match status" value="1"/>
</dbReference>
<dbReference type="GO" id="GO:0004558">
    <property type="term" value="F:alpha-1,4-glucosidase activity"/>
    <property type="evidence" value="ECO:0007669"/>
    <property type="project" value="UniProtKB-EC"/>
</dbReference>
<dbReference type="Proteomes" id="UP000281468">
    <property type="component" value="Unassembled WGS sequence"/>
</dbReference>
<dbReference type="CDD" id="cd02537">
    <property type="entry name" value="GT8_Glycogenin"/>
    <property type="match status" value="1"/>
</dbReference>
<feature type="region of interest" description="Disordered" evidence="18">
    <location>
        <begin position="395"/>
        <end position="470"/>
    </location>
</feature>
<comment type="function">
    <text evidence="17">Self-glucosylating initiator of glycogen synthesis. It catalyzes the formation of a short alpha (1,4)-glucosyl chain covalently attached via a glucose 1-O-tyrosyl linkage to internal tyrosine residues and these chains act as primers for the elongation reaction catalyzed by glycogen synthase.</text>
</comment>
<dbReference type="Pfam" id="PF01501">
    <property type="entry name" value="Glyco_transf_8"/>
    <property type="match status" value="1"/>
</dbReference>
<evidence type="ECO:0000256" key="8">
    <source>
        <dbReference type="ARBA" id="ARBA00022729"/>
    </source>
</evidence>
<feature type="compositionally biased region" description="Basic and acidic residues" evidence="18">
    <location>
        <begin position="409"/>
        <end position="422"/>
    </location>
</feature>
<dbReference type="Gene3D" id="2.60.40.1180">
    <property type="entry name" value="Golgi alpha-mannosidase II"/>
    <property type="match status" value="2"/>
</dbReference>
<evidence type="ECO:0000256" key="16">
    <source>
        <dbReference type="ARBA" id="ARBA00052293"/>
    </source>
</evidence>
<evidence type="ECO:0000256" key="6">
    <source>
        <dbReference type="ARBA" id="ARBA00022679"/>
    </source>
</evidence>
<dbReference type="VEuPathDB" id="FungiDB:BTJ68_08128"/>
<dbReference type="InterPro" id="IPR000322">
    <property type="entry name" value="Glyco_hydro_31_TIM"/>
</dbReference>
<proteinExistence type="inferred from homology"/>
<dbReference type="FunFam" id="3.90.550.10:FF:000092">
    <property type="entry name" value="Glycogenin 2"/>
    <property type="match status" value="1"/>
</dbReference>
<evidence type="ECO:0000256" key="11">
    <source>
        <dbReference type="ARBA" id="ARBA00023180"/>
    </source>
</evidence>
<keyword evidence="6" id="KW-0808">Transferase</keyword>
<dbReference type="FunFam" id="2.60.40.1180:FF:000001">
    <property type="entry name" value="Maltase-glucoamylase, intestinal"/>
    <property type="match status" value="1"/>
</dbReference>
<dbReference type="Pfam" id="PF21365">
    <property type="entry name" value="Glyco_hydro_31_3rd"/>
    <property type="match status" value="1"/>
</dbReference>
<dbReference type="PANTHER" id="PTHR22762">
    <property type="entry name" value="ALPHA-GLUCOSIDASE"/>
    <property type="match status" value="1"/>
</dbReference>
<evidence type="ECO:0000313" key="21">
    <source>
        <dbReference type="EMBL" id="RMZ13019.1"/>
    </source>
</evidence>
<dbReference type="PROSITE" id="PS00707">
    <property type="entry name" value="GLYCOSYL_HYDROL_F31_2"/>
    <property type="match status" value="1"/>
</dbReference>
<dbReference type="PANTHER" id="PTHR22762:SF133">
    <property type="entry name" value="P-TYPE DOMAIN-CONTAINING PROTEIN"/>
    <property type="match status" value="1"/>
</dbReference>
<dbReference type="GO" id="GO:0008466">
    <property type="term" value="F:glycogenin glucosyltransferase activity"/>
    <property type="evidence" value="ECO:0007669"/>
    <property type="project" value="UniProtKB-EC"/>
</dbReference>
<organism evidence="21 22">
    <name type="scientific">Hortaea werneckii</name>
    <name type="common">Black yeast</name>
    <name type="synonym">Cladosporium werneckii</name>
    <dbReference type="NCBI Taxonomy" id="91943"/>
    <lineage>
        <taxon>Eukaryota</taxon>
        <taxon>Fungi</taxon>
        <taxon>Dikarya</taxon>
        <taxon>Ascomycota</taxon>
        <taxon>Pezizomycotina</taxon>
        <taxon>Dothideomycetes</taxon>
        <taxon>Dothideomycetidae</taxon>
        <taxon>Mycosphaerellales</taxon>
        <taxon>Teratosphaeriaceae</taxon>
        <taxon>Hortaea</taxon>
    </lineage>
</organism>
<keyword evidence="8" id="KW-0732">Signal</keyword>
<comment type="catalytic activity">
    <reaction evidence="1">
        <text>Hydrolysis of terminal, non-reducing (1-&gt;4)-linked alpha-D-glucose residues with release of alpha-D-glucose.</text>
        <dbReference type="EC" id="3.2.1.20"/>
    </reaction>
</comment>
<comment type="similarity">
    <text evidence="14">Belongs to the glycosyltransferase 8 family. Glycogenin subfamily.</text>
</comment>
<comment type="catalytic activity">
    <reaction evidence="16">
        <text>L-tyrosyl-[glycogenin] + UDP-alpha-D-glucose = alpha-D-glucosyl-L-tyrosyl-[glycogenin] + UDP + H(+)</text>
        <dbReference type="Rhea" id="RHEA:23360"/>
        <dbReference type="Rhea" id="RHEA-COMP:14604"/>
        <dbReference type="Rhea" id="RHEA-COMP:14605"/>
        <dbReference type="ChEBI" id="CHEBI:15378"/>
        <dbReference type="ChEBI" id="CHEBI:46858"/>
        <dbReference type="ChEBI" id="CHEBI:58223"/>
        <dbReference type="ChEBI" id="CHEBI:58885"/>
        <dbReference type="ChEBI" id="CHEBI:140573"/>
        <dbReference type="EC" id="2.4.1.186"/>
    </reaction>
</comment>
<evidence type="ECO:0000256" key="13">
    <source>
        <dbReference type="ARBA" id="ARBA00023295"/>
    </source>
</evidence>
<dbReference type="InterPro" id="IPR048395">
    <property type="entry name" value="Glyco_hydro_31_C"/>
</dbReference>
<reference evidence="21 22" key="1">
    <citation type="journal article" date="2018" name="BMC Genomics">
        <title>Genomic evidence for intraspecific hybridization in a clonal and extremely halotolerant yeast.</title>
        <authorList>
            <person name="Gostincar C."/>
            <person name="Stajich J.E."/>
            <person name="Zupancic J."/>
            <person name="Zalar P."/>
            <person name="Gunde-Cimerman N."/>
        </authorList>
    </citation>
    <scope>NUCLEOTIDE SEQUENCE [LARGE SCALE GENOMIC DNA]</scope>
    <source>
        <strain evidence="21 22">EXF-171</strain>
    </source>
</reference>
<dbReference type="Gene3D" id="3.20.20.80">
    <property type="entry name" value="Glycosidases"/>
    <property type="match status" value="2"/>
</dbReference>
<dbReference type="GO" id="GO:0030246">
    <property type="term" value="F:carbohydrate binding"/>
    <property type="evidence" value="ECO:0007669"/>
    <property type="project" value="InterPro"/>
</dbReference>
<keyword evidence="13" id="KW-0326">Glycosidase</keyword>
<dbReference type="InterPro" id="IPR013780">
    <property type="entry name" value="Glyco_hydro_b"/>
</dbReference>
<comment type="caution">
    <text evidence="21">The sequence shown here is derived from an EMBL/GenBank/DDBJ whole genome shotgun (WGS) entry which is preliminary data.</text>
</comment>
<dbReference type="Gene3D" id="2.60.40.1760">
    <property type="entry name" value="glycosyl hydrolase (family 31)"/>
    <property type="match status" value="1"/>
</dbReference>
<evidence type="ECO:0000256" key="9">
    <source>
        <dbReference type="ARBA" id="ARBA00022801"/>
    </source>
</evidence>
<evidence type="ECO:0000256" key="3">
    <source>
        <dbReference type="ARBA" id="ARBA00004496"/>
    </source>
</evidence>
<evidence type="ECO:0000259" key="20">
    <source>
        <dbReference type="Pfam" id="PF21365"/>
    </source>
</evidence>
<comment type="subcellular location">
    <subcellularLocation>
        <location evidence="3">Cytoplasm</location>
    </subcellularLocation>
</comment>
<feature type="compositionally biased region" description="Basic and acidic residues" evidence="18">
    <location>
        <begin position="518"/>
        <end position="533"/>
    </location>
</feature>
<keyword evidence="9" id="KW-0378">Hydrolase</keyword>
<keyword evidence="5" id="KW-0963">Cytoplasm</keyword>
<evidence type="ECO:0000256" key="5">
    <source>
        <dbReference type="ARBA" id="ARBA00022490"/>
    </source>
</evidence>
<dbReference type="InterPro" id="IPR030459">
    <property type="entry name" value="Glyco_hydro_31_CS"/>
</dbReference>
<feature type="compositionally biased region" description="Low complexity" evidence="18">
    <location>
        <begin position="498"/>
        <end position="516"/>
    </location>
</feature>
<keyword evidence="10" id="KW-0320">Glycogen biosynthesis</keyword>
<feature type="region of interest" description="Disordered" evidence="18">
    <location>
        <begin position="1235"/>
        <end position="1261"/>
    </location>
</feature>
<evidence type="ECO:0000256" key="12">
    <source>
        <dbReference type="ARBA" id="ARBA00023211"/>
    </source>
</evidence>
<evidence type="ECO:0000259" key="19">
    <source>
        <dbReference type="Pfam" id="PF01055"/>
    </source>
</evidence>
<dbReference type="SUPFAM" id="SSF74650">
    <property type="entry name" value="Galactose mutarotase-like"/>
    <property type="match status" value="1"/>
</dbReference>
<evidence type="ECO:0000256" key="2">
    <source>
        <dbReference type="ARBA" id="ARBA00001936"/>
    </source>
</evidence>